<dbReference type="Pfam" id="PF03816">
    <property type="entry name" value="LytR_cpsA_psr"/>
    <property type="match status" value="1"/>
</dbReference>
<dbReference type="EMBL" id="CP000853">
    <property type="protein sequence ID" value="ABW19286.1"/>
    <property type="molecule type" value="Genomic_DNA"/>
</dbReference>
<evidence type="ECO:0000313" key="4">
    <source>
        <dbReference type="EMBL" id="ABW19286.1"/>
    </source>
</evidence>
<keyword evidence="2" id="KW-0472">Membrane</keyword>
<protein>
    <submittedName>
        <fullName evidence="4">Cell envelope-related transcriptional attenuator</fullName>
    </submittedName>
</protein>
<keyword evidence="2" id="KW-0812">Transmembrane</keyword>
<dbReference type="NCBIfam" id="TIGR00350">
    <property type="entry name" value="lytR_cpsA_psr"/>
    <property type="match status" value="1"/>
</dbReference>
<organism evidence="4 5">
    <name type="scientific">Alkaliphilus oremlandii (strain OhILAs)</name>
    <name type="common">Clostridium oremlandii (strain OhILAs)</name>
    <dbReference type="NCBI Taxonomy" id="350688"/>
    <lineage>
        <taxon>Bacteria</taxon>
        <taxon>Bacillati</taxon>
        <taxon>Bacillota</taxon>
        <taxon>Clostridia</taxon>
        <taxon>Peptostreptococcales</taxon>
        <taxon>Natronincolaceae</taxon>
        <taxon>Alkaliphilus</taxon>
    </lineage>
</organism>
<proteinExistence type="inferred from homology"/>
<dbReference type="OrthoDB" id="305468at2"/>
<feature type="transmembrane region" description="Helical" evidence="2">
    <location>
        <begin position="12"/>
        <end position="31"/>
    </location>
</feature>
<dbReference type="KEGG" id="aoe:Clos_1746"/>
<evidence type="ECO:0000259" key="3">
    <source>
        <dbReference type="Pfam" id="PF03816"/>
    </source>
</evidence>
<dbReference type="AlphaFoldDB" id="A8MHK4"/>
<accession>A8MHK4</accession>
<dbReference type="Gene3D" id="3.40.630.190">
    <property type="entry name" value="LCP protein"/>
    <property type="match status" value="1"/>
</dbReference>
<dbReference type="InterPro" id="IPR050922">
    <property type="entry name" value="LytR/CpsA/Psr_CW_biosynth"/>
</dbReference>
<evidence type="ECO:0000256" key="2">
    <source>
        <dbReference type="SAM" id="Phobius"/>
    </source>
</evidence>
<evidence type="ECO:0000313" key="5">
    <source>
        <dbReference type="Proteomes" id="UP000000269"/>
    </source>
</evidence>
<gene>
    <name evidence="4" type="ordered locus">Clos_1746</name>
</gene>
<dbReference type="Proteomes" id="UP000000269">
    <property type="component" value="Chromosome"/>
</dbReference>
<dbReference type="PANTHER" id="PTHR33392:SF6">
    <property type="entry name" value="POLYISOPRENYL-TEICHOIC ACID--PEPTIDOGLYCAN TEICHOIC ACID TRANSFERASE TAGU"/>
    <property type="match status" value="1"/>
</dbReference>
<dbReference type="RefSeq" id="WP_012159598.1">
    <property type="nucleotide sequence ID" value="NC_009922.1"/>
</dbReference>
<dbReference type="HOGENOM" id="CLU_016455_5_2_9"/>
<dbReference type="STRING" id="350688.Clos_1746"/>
<dbReference type="PANTHER" id="PTHR33392">
    <property type="entry name" value="POLYISOPRENYL-TEICHOIC ACID--PEPTIDOGLYCAN TEICHOIC ACID TRANSFERASE TAGU"/>
    <property type="match status" value="1"/>
</dbReference>
<feature type="domain" description="Cell envelope-related transcriptional attenuator" evidence="3">
    <location>
        <begin position="78"/>
        <end position="228"/>
    </location>
</feature>
<keyword evidence="2" id="KW-1133">Transmembrane helix</keyword>
<dbReference type="eggNOG" id="COG1316">
    <property type="taxonomic scope" value="Bacteria"/>
</dbReference>
<name>A8MHK4_ALKOO</name>
<evidence type="ECO:0000256" key="1">
    <source>
        <dbReference type="ARBA" id="ARBA00006068"/>
    </source>
</evidence>
<dbReference type="InterPro" id="IPR004474">
    <property type="entry name" value="LytR_CpsA_psr"/>
</dbReference>
<keyword evidence="5" id="KW-1185">Reference proteome</keyword>
<sequence length="316" mass="35421">MGKNKARKVKIVPIIFIVAILLVGGSLFNIYKANPFIVIDENTNMGNPLDVLSNKKDRINILVFGVDSPDKEKSNHSRSDSIMLLTMDSKKERPTMISIPRDTRVKIPGRKNFDKINHAHAYGGPELLVKTVEEFLEIDITYYVRINYNAVIEVVDALGGVEIDVPMNMKYSDPYATPPLNIDLKKGLQTLNGKQSVEFMRFRKGYANQDLGRIEAQQQFIKALLDTAISPSTILKVPELIDIAYRNVDTNISKSKMASLGMMATSINTENIVKLTLEGVPKTINGISYYAVEKKTVEELKDNYFSKVNDDSIVSE</sequence>
<reference evidence="5" key="1">
    <citation type="submission" date="2007-10" db="EMBL/GenBank/DDBJ databases">
        <title>Complete genome of Alkaliphilus oremlandii OhILAs.</title>
        <authorList>
            <person name="Copeland A."/>
            <person name="Lucas S."/>
            <person name="Lapidus A."/>
            <person name="Barry K."/>
            <person name="Detter J.C."/>
            <person name="Glavina del Rio T."/>
            <person name="Hammon N."/>
            <person name="Israni S."/>
            <person name="Dalin E."/>
            <person name="Tice H."/>
            <person name="Pitluck S."/>
            <person name="Chain P."/>
            <person name="Malfatti S."/>
            <person name="Shin M."/>
            <person name="Vergez L."/>
            <person name="Schmutz J."/>
            <person name="Larimer F."/>
            <person name="Land M."/>
            <person name="Hauser L."/>
            <person name="Kyrpides N."/>
            <person name="Mikhailova N."/>
            <person name="Stolz J.F."/>
            <person name="Dawson A."/>
            <person name="Fisher E."/>
            <person name="Crable B."/>
            <person name="Perera E."/>
            <person name="Lisak J."/>
            <person name="Ranganathan M."/>
            <person name="Basu P."/>
            <person name="Richardson P."/>
        </authorList>
    </citation>
    <scope>NUCLEOTIDE SEQUENCE [LARGE SCALE GENOMIC DNA]</scope>
    <source>
        <strain evidence="5">OhILAs</strain>
    </source>
</reference>
<comment type="similarity">
    <text evidence="1">Belongs to the LytR/CpsA/Psr (LCP) family.</text>
</comment>